<protein>
    <submittedName>
        <fullName evidence="1">Uncharacterized protein</fullName>
    </submittedName>
</protein>
<dbReference type="AlphaFoldDB" id="A0A0A1TXP6"/>
<evidence type="ECO:0000313" key="2">
    <source>
        <dbReference type="Proteomes" id="UP000014680"/>
    </source>
</evidence>
<dbReference type="VEuPathDB" id="AmoebaDB:EIN_066000"/>
<dbReference type="GeneID" id="14883300"/>
<dbReference type="EMBL" id="KB207140">
    <property type="protein sequence ID" value="ELP84315.1"/>
    <property type="molecule type" value="Genomic_DNA"/>
</dbReference>
<dbReference type="KEGG" id="eiv:EIN_066000"/>
<name>A0A0A1TXP6_ENTIV</name>
<dbReference type="Proteomes" id="UP000014680">
    <property type="component" value="Unassembled WGS sequence"/>
</dbReference>
<gene>
    <name evidence="1" type="ORF">EIN_066000</name>
</gene>
<organism evidence="1 2">
    <name type="scientific">Entamoeba invadens IP1</name>
    <dbReference type="NCBI Taxonomy" id="370355"/>
    <lineage>
        <taxon>Eukaryota</taxon>
        <taxon>Amoebozoa</taxon>
        <taxon>Evosea</taxon>
        <taxon>Archamoebae</taxon>
        <taxon>Mastigamoebida</taxon>
        <taxon>Entamoebidae</taxon>
        <taxon>Entamoeba</taxon>
    </lineage>
</organism>
<sequence>MTKCVERRRRVEMHSDDLPPITFVSTKPTKRPMVQSMSDENVFWVTVSNSQRLLMKVDDSLITQENDALPPITMAIPQKVPQSPPPHQQKEKPIQIVQQERPAYHTLMKLKLPKSLAEKNAAKRKEVLFALRELQLAAIGK</sequence>
<keyword evidence="2" id="KW-1185">Reference proteome</keyword>
<dbReference type="RefSeq" id="XP_004183661.1">
    <property type="nucleotide sequence ID" value="XM_004183613.1"/>
</dbReference>
<accession>A0A0A1TXP6</accession>
<reference evidence="1 2" key="1">
    <citation type="submission" date="2012-10" db="EMBL/GenBank/DDBJ databases">
        <authorList>
            <person name="Zafar N."/>
            <person name="Inman J."/>
            <person name="Hall N."/>
            <person name="Lorenzi H."/>
            <person name="Caler E."/>
        </authorList>
    </citation>
    <scope>NUCLEOTIDE SEQUENCE [LARGE SCALE GENOMIC DNA]</scope>
    <source>
        <strain evidence="1 2">IP1</strain>
    </source>
</reference>
<evidence type="ECO:0000313" key="1">
    <source>
        <dbReference type="EMBL" id="ELP84315.1"/>
    </source>
</evidence>
<proteinExistence type="predicted"/>